<proteinExistence type="predicted"/>
<dbReference type="Proteomes" id="UP000270272">
    <property type="component" value="Chromosome"/>
</dbReference>
<dbReference type="EMBL" id="LR134204">
    <property type="protein sequence ID" value="VEB91839.1"/>
    <property type="molecule type" value="Genomic_DNA"/>
</dbReference>
<name>A0A447UNJ7_CITKO</name>
<evidence type="ECO:0000313" key="2">
    <source>
        <dbReference type="Proteomes" id="UP000270272"/>
    </source>
</evidence>
<gene>
    <name evidence="1" type="ORF">NCTC11075_03123</name>
</gene>
<organism evidence="1 2">
    <name type="scientific">Citrobacter koseri</name>
    <name type="common">Citrobacter diversus</name>
    <dbReference type="NCBI Taxonomy" id="545"/>
    <lineage>
        <taxon>Bacteria</taxon>
        <taxon>Pseudomonadati</taxon>
        <taxon>Pseudomonadota</taxon>
        <taxon>Gammaproteobacteria</taxon>
        <taxon>Enterobacterales</taxon>
        <taxon>Enterobacteriaceae</taxon>
        <taxon>Citrobacter</taxon>
    </lineage>
</organism>
<protein>
    <submittedName>
        <fullName evidence="1">Uncharacterized protein</fullName>
    </submittedName>
</protein>
<accession>A0A447UNJ7</accession>
<reference evidence="1 2" key="1">
    <citation type="submission" date="2018-12" db="EMBL/GenBank/DDBJ databases">
        <authorList>
            <consortium name="Pathogen Informatics"/>
        </authorList>
    </citation>
    <scope>NUCLEOTIDE SEQUENCE [LARGE SCALE GENOMIC DNA]</scope>
    <source>
        <strain evidence="1 2">NCTC11075</strain>
    </source>
</reference>
<sequence length="55" mass="6399">MAYNAGLYRLFLSLANFLNNKSKTFFIELIKKAHCECGDNRQAAWPEKYQLTQAK</sequence>
<evidence type="ECO:0000313" key="1">
    <source>
        <dbReference type="EMBL" id="VEB91839.1"/>
    </source>
</evidence>
<dbReference type="AlphaFoldDB" id="A0A447UNJ7"/>